<dbReference type="InterPro" id="IPR001915">
    <property type="entry name" value="Peptidase_M48"/>
</dbReference>
<evidence type="ECO:0000259" key="13">
    <source>
        <dbReference type="Pfam" id="PF01435"/>
    </source>
</evidence>
<comment type="subcellular location">
    <subcellularLocation>
        <location evidence="1">Cell membrane</location>
        <topology evidence="1">Multi-pass membrane protein</topology>
    </subcellularLocation>
</comment>
<gene>
    <name evidence="14" type="ORF">HNQ37_000984</name>
</gene>
<keyword evidence="3 11" id="KW-0645">Protease</keyword>
<evidence type="ECO:0000256" key="7">
    <source>
        <dbReference type="ARBA" id="ARBA00022833"/>
    </source>
</evidence>
<dbReference type="Pfam" id="PF01435">
    <property type="entry name" value="Peptidase_M48"/>
    <property type="match status" value="1"/>
</dbReference>
<keyword evidence="10 12" id="KW-0472">Membrane</keyword>
<evidence type="ECO:0000256" key="10">
    <source>
        <dbReference type="ARBA" id="ARBA00023136"/>
    </source>
</evidence>
<accession>A0A841C5K6</accession>
<evidence type="ECO:0000256" key="9">
    <source>
        <dbReference type="ARBA" id="ARBA00023049"/>
    </source>
</evidence>
<evidence type="ECO:0000256" key="11">
    <source>
        <dbReference type="RuleBase" id="RU003983"/>
    </source>
</evidence>
<feature type="domain" description="Peptidase M48" evidence="13">
    <location>
        <begin position="93"/>
        <end position="318"/>
    </location>
</feature>
<dbReference type="PANTHER" id="PTHR43221:SF1">
    <property type="entry name" value="PROTEASE HTPX"/>
    <property type="match status" value="1"/>
</dbReference>
<evidence type="ECO:0000256" key="12">
    <source>
        <dbReference type="SAM" id="Phobius"/>
    </source>
</evidence>
<evidence type="ECO:0000256" key="4">
    <source>
        <dbReference type="ARBA" id="ARBA00022692"/>
    </source>
</evidence>
<organism evidence="14 15">
    <name type="scientific">Lactovum miscens</name>
    <dbReference type="NCBI Taxonomy" id="190387"/>
    <lineage>
        <taxon>Bacteria</taxon>
        <taxon>Bacillati</taxon>
        <taxon>Bacillota</taxon>
        <taxon>Bacilli</taxon>
        <taxon>Lactobacillales</taxon>
        <taxon>Streptococcaceae</taxon>
        <taxon>Lactovum</taxon>
    </lineage>
</organism>
<keyword evidence="2" id="KW-1003">Cell membrane</keyword>
<dbReference type="Proteomes" id="UP000562464">
    <property type="component" value="Unassembled WGS sequence"/>
</dbReference>
<evidence type="ECO:0000256" key="5">
    <source>
        <dbReference type="ARBA" id="ARBA00022723"/>
    </source>
</evidence>
<name>A0A841C5K6_9LACT</name>
<comment type="similarity">
    <text evidence="11">Belongs to the peptidase M48 family.</text>
</comment>
<dbReference type="Gene3D" id="3.30.2010.10">
    <property type="entry name" value="Metalloproteases ('zincins'), catalytic domain"/>
    <property type="match status" value="1"/>
</dbReference>
<dbReference type="GO" id="GO:0046872">
    <property type="term" value="F:metal ion binding"/>
    <property type="evidence" value="ECO:0007669"/>
    <property type="project" value="UniProtKB-KW"/>
</dbReference>
<feature type="transmembrane region" description="Helical" evidence="12">
    <location>
        <begin position="54"/>
        <end position="72"/>
    </location>
</feature>
<comment type="caution">
    <text evidence="14">The sequence shown here is derived from an EMBL/GenBank/DDBJ whole genome shotgun (WGS) entry which is preliminary data.</text>
</comment>
<protein>
    <submittedName>
        <fullName evidence="14">Heat shock protein HtpX</fullName>
        <ecNumber evidence="14">3.4.24.-</ecNumber>
    </submittedName>
</protein>
<evidence type="ECO:0000256" key="6">
    <source>
        <dbReference type="ARBA" id="ARBA00022801"/>
    </source>
</evidence>
<proteinExistence type="inferred from homology"/>
<evidence type="ECO:0000313" key="14">
    <source>
        <dbReference type="EMBL" id="MBB5888093.1"/>
    </source>
</evidence>
<keyword evidence="4 12" id="KW-0812">Transmembrane</keyword>
<feature type="transmembrane region" description="Helical" evidence="12">
    <location>
        <begin position="176"/>
        <end position="195"/>
    </location>
</feature>
<keyword evidence="7 11" id="KW-0862">Zinc</keyword>
<sequence length="329" mass="35980">MAITTFRDEISRLKKGIRIAWIINFAIIWILCIAIGVVFTLSTRVSNQQLATQMLIIAAISLVISIIVMFFVSNYSTRILLEAPAGDAVHLAEGQIFNIVEEMAIAANLPKIPEVYLLRGSGVANAYACADNLGNTQVVITQELLDVLDNREELQGVIGHEIGHIVEGDSQAMTKLVALTSTTALIAGAAGRMMFWGGGRRSNDNREGGNNPLAIVIIIISFIFLIVAPLLAKVAESYMSRERESRADASSVQFTRNPTALASALLALERGSRKEDKQSLKNFNQTIGPVAFFNPMSLKMSLSTHPTTRKRIEKLREMGAQIDPDNLQI</sequence>
<dbReference type="PANTHER" id="PTHR43221">
    <property type="entry name" value="PROTEASE HTPX"/>
    <property type="match status" value="1"/>
</dbReference>
<keyword evidence="6 11" id="KW-0378">Hydrolase</keyword>
<dbReference type="EMBL" id="JACHHV010000014">
    <property type="protein sequence ID" value="MBB5888093.1"/>
    <property type="molecule type" value="Genomic_DNA"/>
</dbReference>
<keyword evidence="9 11" id="KW-0482">Metalloprotease</keyword>
<dbReference type="GO" id="GO:0005886">
    <property type="term" value="C:plasma membrane"/>
    <property type="evidence" value="ECO:0007669"/>
    <property type="project" value="UniProtKB-SubCell"/>
</dbReference>
<keyword evidence="14" id="KW-0346">Stress response</keyword>
<dbReference type="EC" id="3.4.24.-" evidence="14"/>
<dbReference type="AlphaFoldDB" id="A0A841C5K6"/>
<evidence type="ECO:0000256" key="2">
    <source>
        <dbReference type="ARBA" id="ARBA00022475"/>
    </source>
</evidence>
<evidence type="ECO:0000313" key="15">
    <source>
        <dbReference type="Proteomes" id="UP000562464"/>
    </source>
</evidence>
<keyword evidence="8 12" id="KW-1133">Transmembrane helix</keyword>
<feature type="transmembrane region" description="Helical" evidence="12">
    <location>
        <begin position="215"/>
        <end position="235"/>
    </location>
</feature>
<keyword evidence="15" id="KW-1185">Reference proteome</keyword>
<reference evidence="14 15" key="1">
    <citation type="submission" date="2020-08" db="EMBL/GenBank/DDBJ databases">
        <title>Genomic Encyclopedia of Type Strains, Phase IV (KMG-IV): sequencing the most valuable type-strain genomes for metagenomic binning, comparative biology and taxonomic classification.</title>
        <authorList>
            <person name="Goeker M."/>
        </authorList>
    </citation>
    <scope>NUCLEOTIDE SEQUENCE [LARGE SCALE GENOMIC DNA]</scope>
    <source>
        <strain evidence="14 15">DSM 14925</strain>
    </source>
</reference>
<evidence type="ECO:0000256" key="8">
    <source>
        <dbReference type="ARBA" id="ARBA00022989"/>
    </source>
</evidence>
<keyword evidence="5" id="KW-0479">Metal-binding</keyword>
<dbReference type="GO" id="GO:0006508">
    <property type="term" value="P:proteolysis"/>
    <property type="evidence" value="ECO:0007669"/>
    <property type="project" value="UniProtKB-KW"/>
</dbReference>
<comment type="cofactor">
    <cofactor evidence="11">
        <name>Zn(2+)</name>
        <dbReference type="ChEBI" id="CHEBI:29105"/>
    </cofactor>
    <text evidence="11">Binds 1 zinc ion per subunit.</text>
</comment>
<dbReference type="RefSeq" id="WP_183539820.1">
    <property type="nucleotide sequence ID" value="NZ_JACHHV010000014.1"/>
</dbReference>
<dbReference type="GO" id="GO:0004222">
    <property type="term" value="F:metalloendopeptidase activity"/>
    <property type="evidence" value="ECO:0007669"/>
    <property type="project" value="InterPro"/>
</dbReference>
<dbReference type="InterPro" id="IPR050083">
    <property type="entry name" value="HtpX_protease"/>
</dbReference>
<evidence type="ECO:0000256" key="3">
    <source>
        <dbReference type="ARBA" id="ARBA00022670"/>
    </source>
</evidence>
<evidence type="ECO:0000256" key="1">
    <source>
        <dbReference type="ARBA" id="ARBA00004651"/>
    </source>
</evidence>
<feature type="transmembrane region" description="Helical" evidence="12">
    <location>
        <begin position="21"/>
        <end position="42"/>
    </location>
</feature>